<reference evidence="1 2" key="1">
    <citation type="submission" date="2023-05" db="EMBL/GenBank/DDBJ databases">
        <authorList>
            <person name="Zhang X."/>
        </authorList>
    </citation>
    <scope>NUCLEOTIDE SEQUENCE [LARGE SCALE GENOMIC DNA]</scope>
    <source>
        <strain evidence="1 2">DM2B3-1</strain>
    </source>
</reference>
<proteinExistence type="predicted"/>
<sequence length="204" mass="23706">MITIDYQEAKQLVLKYLNQDAEQRGYHLAVYEPPIEFEYGWVFSFNTEHALGLRPFEKKVQQMLDNGLSLGQIEASLTNEDREQESKEVGLVGTAPIFVDRQTQQIRRLTNLHYSPMKVQLEEIREEKTGRKGVWCIYLTELLTGQSQKMAKLRMLLELSPVELMKHIKQIEAPLFQGSIRDAWSLNEALKENEIPTQLVKLEE</sequence>
<evidence type="ECO:0000313" key="1">
    <source>
        <dbReference type="EMBL" id="MDJ1498461.1"/>
    </source>
</evidence>
<evidence type="ECO:0000313" key="2">
    <source>
        <dbReference type="Proteomes" id="UP001228581"/>
    </source>
</evidence>
<dbReference type="Proteomes" id="UP001228581">
    <property type="component" value="Unassembled WGS sequence"/>
</dbReference>
<dbReference type="EMBL" id="JASJOT010000047">
    <property type="protein sequence ID" value="MDJ1498461.1"/>
    <property type="molecule type" value="Genomic_DNA"/>
</dbReference>
<organism evidence="1 2">
    <name type="scientific">Xanthocytophaga flava</name>
    <dbReference type="NCBI Taxonomy" id="3048013"/>
    <lineage>
        <taxon>Bacteria</taxon>
        <taxon>Pseudomonadati</taxon>
        <taxon>Bacteroidota</taxon>
        <taxon>Cytophagia</taxon>
        <taxon>Cytophagales</taxon>
        <taxon>Rhodocytophagaceae</taxon>
        <taxon>Xanthocytophaga</taxon>
    </lineage>
</organism>
<gene>
    <name evidence="1" type="ORF">QNI19_36335</name>
</gene>
<keyword evidence="2" id="KW-1185">Reference proteome</keyword>
<name>A0ABT7CXS8_9BACT</name>
<accession>A0ABT7CXS8</accession>
<protein>
    <submittedName>
        <fullName evidence="1">Uncharacterized protein</fullName>
    </submittedName>
</protein>
<dbReference type="RefSeq" id="WP_314004891.1">
    <property type="nucleotide sequence ID" value="NZ_JASJOR010000002.1"/>
</dbReference>
<comment type="caution">
    <text evidence="1">The sequence shown here is derived from an EMBL/GenBank/DDBJ whole genome shotgun (WGS) entry which is preliminary data.</text>
</comment>